<keyword evidence="2" id="KW-0732">Signal</keyword>
<evidence type="ECO:0008006" key="4">
    <source>
        <dbReference type="Google" id="ProtNLM"/>
    </source>
</evidence>
<feature type="transmembrane region" description="Helical" evidence="1">
    <location>
        <begin position="174"/>
        <end position="195"/>
    </location>
</feature>
<dbReference type="InterPro" id="IPR051380">
    <property type="entry name" value="pH-response_reg_palI/RIM9"/>
</dbReference>
<evidence type="ECO:0000256" key="1">
    <source>
        <dbReference type="SAM" id="Phobius"/>
    </source>
</evidence>
<dbReference type="GO" id="GO:0032153">
    <property type="term" value="C:cell division site"/>
    <property type="evidence" value="ECO:0007669"/>
    <property type="project" value="TreeGrafter"/>
</dbReference>
<organism evidence="3">
    <name type="scientific">Psilocybe cubensis</name>
    <name type="common">Psychedelic mushroom</name>
    <name type="synonym">Stropharia cubensis</name>
    <dbReference type="NCBI Taxonomy" id="181762"/>
    <lineage>
        <taxon>Eukaryota</taxon>
        <taxon>Fungi</taxon>
        <taxon>Dikarya</taxon>
        <taxon>Basidiomycota</taxon>
        <taxon>Agaricomycotina</taxon>
        <taxon>Agaricomycetes</taxon>
        <taxon>Agaricomycetidae</taxon>
        <taxon>Agaricales</taxon>
        <taxon>Agaricineae</taxon>
        <taxon>Strophariaceae</taxon>
        <taxon>Psilocybe</taxon>
    </lineage>
</organism>
<dbReference type="InterPro" id="IPR009571">
    <property type="entry name" value="SUR7/Rim9-like_fungi"/>
</dbReference>
<dbReference type="AlphaFoldDB" id="A0A8H8CFS2"/>
<keyword evidence="1" id="KW-1133">Transmembrane helix</keyword>
<sequence length="222" mass="23949">MARAFSIPGVSLLACAFLLSLLVSISLPFLPPIDVVRTNFQGQVNQGNVFLHQVRLGIWAPCAYAVDGTKICGHEGHGYKVTIFKANDLSKFAIIKPAWTRGLAVHPVAAGAILIALLLSFSNNMTMTFWALLTSFLAALLTLIAFAIDIALFALVRSALNDLNIGANTHTSSAFWMTFVSLILLIASGYLIIVARRRESGASSSYPMSKATGGFFSRLRQN</sequence>
<dbReference type="Pfam" id="PF06687">
    <property type="entry name" value="SUR7"/>
    <property type="match status" value="1"/>
</dbReference>
<protein>
    <recommendedName>
        <fullName evidence="4">Pali-domain-containing protein</fullName>
    </recommendedName>
</protein>
<name>A0A8H8CFS2_PSICU</name>
<accession>A0A8H8CFS2</accession>
<dbReference type="PANTHER" id="PTHR28013">
    <property type="entry name" value="PROTEIN DCV1-RELATED"/>
    <property type="match status" value="1"/>
</dbReference>
<reference evidence="3" key="1">
    <citation type="submission" date="2021-02" db="EMBL/GenBank/DDBJ databases">
        <title>Psilocybe cubensis genome.</title>
        <authorList>
            <person name="Mckernan K.J."/>
            <person name="Crawford S."/>
            <person name="Trippe A."/>
            <person name="Kane L.T."/>
            <person name="Mclaughlin S."/>
        </authorList>
    </citation>
    <scope>NUCLEOTIDE SEQUENCE [LARGE SCALE GENOMIC DNA]</scope>
    <source>
        <strain evidence="3">MGC-MH-2018</strain>
    </source>
</reference>
<comment type="caution">
    <text evidence="3">The sequence shown here is derived from an EMBL/GenBank/DDBJ whole genome shotgun (WGS) entry which is preliminary data.</text>
</comment>
<feature type="signal peptide" evidence="2">
    <location>
        <begin position="1"/>
        <end position="28"/>
    </location>
</feature>
<dbReference type="GO" id="GO:0005886">
    <property type="term" value="C:plasma membrane"/>
    <property type="evidence" value="ECO:0007669"/>
    <property type="project" value="InterPro"/>
</dbReference>
<dbReference type="EMBL" id="JAFIQS010000015">
    <property type="protein sequence ID" value="KAG5163325.1"/>
    <property type="molecule type" value="Genomic_DNA"/>
</dbReference>
<evidence type="ECO:0000313" key="3">
    <source>
        <dbReference type="EMBL" id="KAG5163325.1"/>
    </source>
</evidence>
<feature type="transmembrane region" description="Helical" evidence="1">
    <location>
        <begin position="103"/>
        <end position="122"/>
    </location>
</feature>
<keyword evidence="1" id="KW-0472">Membrane</keyword>
<dbReference type="PROSITE" id="PS51257">
    <property type="entry name" value="PROKAR_LIPOPROTEIN"/>
    <property type="match status" value="1"/>
</dbReference>
<dbReference type="GO" id="GO:0035838">
    <property type="term" value="C:growing cell tip"/>
    <property type="evidence" value="ECO:0007669"/>
    <property type="project" value="TreeGrafter"/>
</dbReference>
<proteinExistence type="predicted"/>
<evidence type="ECO:0000256" key="2">
    <source>
        <dbReference type="SAM" id="SignalP"/>
    </source>
</evidence>
<gene>
    <name evidence="3" type="ORF">JR316_011671</name>
</gene>
<feature type="chain" id="PRO_5034882298" description="Pali-domain-containing protein" evidence="2">
    <location>
        <begin position="29"/>
        <end position="222"/>
    </location>
</feature>
<keyword evidence="1" id="KW-0812">Transmembrane</keyword>
<feature type="transmembrane region" description="Helical" evidence="1">
    <location>
        <begin position="129"/>
        <end position="154"/>
    </location>
</feature>
<dbReference type="PANTHER" id="PTHR28013:SF4">
    <property type="entry name" value="MARVEL DOMAIN-CONTAINING PROTEIN"/>
    <property type="match status" value="1"/>
</dbReference>